<keyword evidence="9" id="KW-0862">Zinc</keyword>
<dbReference type="PANTHER" id="PTHR43808">
    <property type="entry name" value="ACETYLORNITHINE DEACETYLASE"/>
    <property type="match status" value="1"/>
</dbReference>
<dbReference type="PROSITE" id="PS00758">
    <property type="entry name" value="ARGE_DAPE_CPG2_1"/>
    <property type="match status" value="1"/>
</dbReference>
<evidence type="ECO:0000256" key="6">
    <source>
        <dbReference type="ARBA" id="ARBA00022605"/>
    </source>
</evidence>
<dbReference type="FunCoup" id="A0A423PDZ1">
    <property type="interactions" value="269"/>
</dbReference>
<proteinExistence type="inferred from homology"/>
<feature type="domain" description="Peptidase M20 dimerisation" evidence="11">
    <location>
        <begin position="178"/>
        <end position="286"/>
    </location>
</feature>
<evidence type="ECO:0000256" key="4">
    <source>
        <dbReference type="ARBA" id="ARBA00022490"/>
    </source>
</evidence>
<sequence length="383" mass="40906">MSDIAWRPLLEELVATRTISSDDPALDCGNRPAVEALAARLERVGFDCRIQALPDRDDKANLIATKGGGAPGDGLALAGHIDTVPFDAEGWDSDPFVLTERNDRLYGLGSTDMKGFLALAAEAASRVDAKQLARPLTLIVSADEECGMDGARALADMAAPARFCVIGEPTSLVPIRRHKGIFMERIETRGASGHSSNPAHGANAIEAMHRATSAVRALRDELIERQRVAGFPVPHATLNLGAIRGGDAANRIPARCRLDIDLRFLPDMTIDGLRAELHERVRAALSDSDCTVAFTPLFDGTPAFETAGDAEIVAACEQLTGHSAQSVDFGTEGAYYNAMGMQTVVMGPGDIALAHQPNEYLALDQIGPAQRILAGLIRRFCMN</sequence>
<keyword evidence="4" id="KW-0963">Cytoplasm</keyword>
<dbReference type="PANTHER" id="PTHR43808:SF1">
    <property type="entry name" value="ACETYLORNITHINE DEACETYLASE"/>
    <property type="match status" value="1"/>
</dbReference>
<dbReference type="OrthoDB" id="3665926at2"/>
<dbReference type="InterPro" id="IPR010169">
    <property type="entry name" value="AcOrn-deacetyl"/>
</dbReference>
<evidence type="ECO:0000256" key="1">
    <source>
        <dbReference type="ARBA" id="ARBA00001947"/>
    </source>
</evidence>
<evidence type="ECO:0000256" key="7">
    <source>
        <dbReference type="ARBA" id="ARBA00022723"/>
    </source>
</evidence>
<evidence type="ECO:0000256" key="8">
    <source>
        <dbReference type="ARBA" id="ARBA00022801"/>
    </source>
</evidence>
<keyword evidence="5" id="KW-0055">Arginine biosynthesis</keyword>
<comment type="caution">
    <text evidence="12">The sequence shown here is derived from an EMBL/GenBank/DDBJ whole genome shotgun (WGS) entry which is preliminary data.</text>
</comment>
<dbReference type="SUPFAM" id="SSF53187">
    <property type="entry name" value="Zn-dependent exopeptidases"/>
    <property type="match status" value="1"/>
</dbReference>
<dbReference type="Gene3D" id="3.40.630.10">
    <property type="entry name" value="Zn peptidases"/>
    <property type="match status" value="1"/>
</dbReference>
<dbReference type="GO" id="GO:0008777">
    <property type="term" value="F:acetylornithine deacetylase activity"/>
    <property type="evidence" value="ECO:0007669"/>
    <property type="project" value="UniProtKB-EC"/>
</dbReference>
<comment type="cofactor">
    <cofactor evidence="1">
        <name>Zn(2+)</name>
        <dbReference type="ChEBI" id="CHEBI:29105"/>
    </cofactor>
</comment>
<evidence type="ECO:0000313" key="12">
    <source>
        <dbReference type="EMBL" id="ROO23790.1"/>
    </source>
</evidence>
<dbReference type="Gene3D" id="3.30.70.360">
    <property type="match status" value="1"/>
</dbReference>
<keyword evidence="7" id="KW-0479">Metal-binding</keyword>
<keyword evidence="8 12" id="KW-0378">Hydrolase</keyword>
<keyword evidence="10" id="KW-0170">Cobalt</keyword>
<comment type="subcellular location">
    <subcellularLocation>
        <location evidence="2">Cytoplasm</location>
    </subcellularLocation>
</comment>
<dbReference type="Pfam" id="PF01546">
    <property type="entry name" value="Peptidase_M20"/>
    <property type="match status" value="1"/>
</dbReference>
<organism evidence="12 13">
    <name type="scientific">Salinisphaera japonica YTM-1</name>
    <dbReference type="NCBI Taxonomy" id="1209778"/>
    <lineage>
        <taxon>Bacteria</taxon>
        <taxon>Pseudomonadati</taxon>
        <taxon>Pseudomonadota</taxon>
        <taxon>Gammaproteobacteria</taxon>
        <taxon>Salinisphaerales</taxon>
        <taxon>Salinisphaeraceae</taxon>
        <taxon>Salinisphaera</taxon>
    </lineage>
</organism>
<protein>
    <submittedName>
        <fullName evidence="12">Acetylornithine deacetylase</fullName>
        <ecNumber evidence="12">3.5.1.16</ecNumber>
    </submittedName>
</protein>
<evidence type="ECO:0000256" key="9">
    <source>
        <dbReference type="ARBA" id="ARBA00022833"/>
    </source>
</evidence>
<evidence type="ECO:0000256" key="10">
    <source>
        <dbReference type="ARBA" id="ARBA00023285"/>
    </source>
</evidence>
<dbReference type="Proteomes" id="UP000285310">
    <property type="component" value="Unassembled WGS sequence"/>
</dbReference>
<gene>
    <name evidence="12" type="ORF">SAJA_14955</name>
</gene>
<dbReference type="NCBIfam" id="TIGR01892">
    <property type="entry name" value="AcOrn-deacetyl"/>
    <property type="match status" value="1"/>
</dbReference>
<name>A0A423PDZ1_9GAMM</name>
<dbReference type="InParanoid" id="A0A423PDZ1"/>
<dbReference type="InterPro" id="IPR036264">
    <property type="entry name" value="Bact_exopeptidase_dim_dom"/>
</dbReference>
<dbReference type="EC" id="3.5.1.16" evidence="12"/>
<accession>A0A423PDZ1</accession>
<dbReference type="GO" id="GO:0006526">
    <property type="term" value="P:L-arginine biosynthetic process"/>
    <property type="evidence" value="ECO:0007669"/>
    <property type="project" value="UniProtKB-KW"/>
</dbReference>
<keyword evidence="6" id="KW-0028">Amino-acid biosynthesis</keyword>
<dbReference type="GO" id="GO:0046872">
    <property type="term" value="F:metal ion binding"/>
    <property type="evidence" value="ECO:0007669"/>
    <property type="project" value="UniProtKB-KW"/>
</dbReference>
<dbReference type="GO" id="GO:0005737">
    <property type="term" value="C:cytoplasm"/>
    <property type="evidence" value="ECO:0007669"/>
    <property type="project" value="UniProtKB-SubCell"/>
</dbReference>
<keyword evidence="13" id="KW-1185">Reference proteome</keyword>
<evidence type="ECO:0000313" key="13">
    <source>
        <dbReference type="Proteomes" id="UP000285310"/>
    </source>
</evidence>
<dbReference type="InterPro" id="IPR050072">
    <property type="entry name" value="Peptidase_M20A"/>
</dbReference>
<evidence type="ECO:0000259" key="11">
    <source>
        <dbReference type="Pfam" id="PF07687"/>
    </source>
</evidence>
<dbReference type="EMBL" id="AYKG01000069">
    <property type="protein sequence ID" value="ROO23790.1"/>
    <property type="molecule type" value="Genomic_DNA"/>
</dbReference>
<dbReference type="SUPFAM" id="SSF55031">
    <property type="entry name" value="Bacterial exopeptidase dimerisation domain"/>
    <property type="match status" value="1"/>
</dbReference>
<dbReference type="InterPro" id="IPR001261">
    <property type="entry name" value="ArgE/DapE_CS"/>
</dbReference>
<evidence type="ECO:0000256" key="2">
    <source>
        <dbReference type="ARBA" id="ARBA00004496"/>
    </source>
</evidence>
<dbReference type="AlphaFoldDB" id="A0A423PDZ1"/>
<dbReference type="Pfam" id="PF07687">
    <property type="entry name" value="M20_dimer"/>
    <property type="match status" value="1"/>
</dbReference>
<comment type="similarity">
    <text evidence="3">Belongs to the peptidase M20A family. ArgE subfamily.</text>
</comment>
<evidence type="ECO:0000256" key="5">
    <source>
        <dbReference type="ARBA" id="ARBA00022571"/>
    </source>
</evidence>
<reference evidence="12 13" key="1">
    <citation type="submission" date="2013-10" db="EMBL/GenBank/DDBJ databases">
        <title>Salinisphaera japonica YTM-1 Genome Sequencing.</title>
        <authorList>
            <person name="Lai Q."/>
            <person name="Li C."/>
            <person name="Shao Z."/>
        </authorList>
    </citation>
    <scope>NUCLEOTIDE SEQUENCE [LARGE SCALE GENOMIC DNA]</scope>
    <source>
        <strain evidence="12 13">YTM-1</strain>
    </source>
</reference>
<dbReference type="InterPro" id="IPR002933">
    <property type="entry name" value="Peptidase_M20"/>
</dbReference>
<dbReference type="CDD" id="cd03894">
    <property type="entry name" value="M20_ArgE"/>
    <property type="match status" value="1"/>
</dbReference>
<evidence type="ECO:0000256" key="3">
    <source>
        <dbReference type="ARBA" id="ARBA00005691"/>
    </source>
</evidence>
<dbReference type="FunFam" id="3.30.70.360:FF:000003">
    <property type="entry name" value="Acetylornithine deacetylase"/>
    <property type="match status" value="1"/>
</dbReference>
<dbReference type="RefSeq" id="WP_123659425.1">
    <property type="nucleotide sequence ID" value="NZ_AYKG01000069.1"/>
</dbReference>
<dbReference type="InterPro" id="IPR011650">
    <property type="entry name" value="Peptidase_M20_dimer"/>
</dbReference>